<name>A0A1T5C5H5_9SPHI</name>
<gene>
    <name evidence="1" type="ORF">SAMN05660841_01134</name>
</gene>
<dbReference type="InterPro" id="IPR017850">
    <property type="entry name" value="Alkaline_phosphatase_core_sf"/>
</dbReference>
<keyword evidence="2" id="KW-1185">Reference proteome</keyword>
<dbReference type="Proteomes" id="UP000190150">
    <property type="component" value="Unassembled WGS sequence"/>
</dbReference>
<dbReference type="Gene3D" id="3.40.720.10">
    <property type="entry name" value="Alkaline Phosphatase, subunit A"/>
    <property type="match status" value="1"/>
</dbReference>
<sequence>MNAKFKICLIVLFTSLCGLNSCKQYYDPPLVFEPDPGQNLSRDRKVLLISIDGLAGLELKKYTPANMTKMLANAKYTYEGIADANTHDAASWTTLLSGKGSSKHGVTGNSFIAGEDGDDDDIHGHEGNGTSTGYISVYQRLLETGRSLKTLSVSSWNELDQYLFNLSDENGVVASDEAVKTKAVDRIKNGEDNLAFSVINFRDVNEAGKSGGFSLNNAAYKAALDQIDGYVGEILNAVSARKRSEKEDWLIIVTSNHGGIDRSYGGATFEERKVPLIFYNANFVKQEFVVENLGQFVQLGGPWGTPIRALVPADKATVFNFGTTGEYTVQLKINLKDRGGVWPGFFGKKGTTENTGSNPGWAFMFHDPVGGPNWRPIIGHQSAAPVSQLGSAPVRLQEWTTITMKIFEKDGKRYAKNFTNGSTPTTAMEITGRNLQNNEPLILGGMKSWQSGNTANFDVSDIRIYKAALPDDYIVNTFCKGGTKAGDEYYDKLIAYWPVREGSGDLLKDVVGSADFVFERSPLWSILPANFCNVQVEDKATNTQILLNAVDILPQIFYWLNVKTADSWGLEGKVFLDAYEKEFIGK</sequence>
<dbReference type="STRING" id="1513896.SAMN05660841_01134"/>
<organism evidence="1 2">
    <name type="scientific">Sphingobacterium nematocida</name>
    <dbReference type="NCBI Taxonomy" id="1513896"/>
    <lineage>
        <taxon>Bacteria</taxon>
        <taxon>Pseudomonadati</taxon>
        <taxon>Bacteroidota</taxon>
        <taxon>Sphingobacteriia</taxon>
        <taxon>Sphingobacteriales</taxon>
        <taxon>Sphingobacteriaceae</taxon>
        <taxon>Sphingobacterium</taxon>
    </lineage>
</organism>
<dbReference type="GO" id="GO:0004553">
    <property type="term" value="F:hydrolase activity, hydrolyzing O-glycosyl compounds"/>
    <property type="evidence" value="ECO:0007669"/>
    <property type="project" value="UniProtKB-ARBA"/>
</dbReference>
<dbReference type="OrthoDB" id="279982at2"/>
<dbReference type="AlphaFoldDB" id="A0A1T5C5H5"/>
<dbReference type="Pfam" id="PF01663">
    <property type="entry name" value="Phosphodiest"/>
    <property type="match status" value="1"/>
</dbReference>
<dbReference type="InterPro" id="IPR002591">
    <property type="entry name" value="Phosphodiest/P_Trfase"/>
</dbReference>
<accession>A0A1T5C5H5</accession>
<proteinExistence type="predicted"/>
<dbReference type="RefSeq" id="WP_079642024.1">
    <property type="nucleotide sequence ID" value="NZ_FUZF01000003.1"/>
</dbReference>
<dbReference type="Gene3D" id="2.60.120.200">
    <property type="match status" value="1"/>
</dbReference>
<dbReference type="SUPFAM" id="SSF49899">
    <property type="entry name" value="Concanavalin A-like lectins/glucanases"/>
    <property type="match status" value="1"/>
</dbReference>
<dbReference type="EMBL" id="FUZF01000003">
    <property type="protein sequence ID" value="SKB54589.1"/>
    <property type="molecule type" value="Genomic_DNA"/>
</dbReference>
<dbReference type="InterPro" id="IPR013320">
    <property type="entry name" value="ConA-like_dom_sf"/>
</dbReference>
<protein>
    <submittedName>
        <fullName evidence="1">Type I phosphodiesterase / nucleotide pyrophosphatase</fullName>
    </submittedName>
</protein>
<evidence type="ECO:0000313" key="2">
    <source>
        <dbReference type="Proteomes" id="UP000190150"/>
    </source>
</evidence>
<dbReference type="SUPFAM" id="SSF53649">
    <property type="entry name" value="Alkaline phosphatase-like"/>
    <property type="match status" value="1"/>
</dbReference>
<reference evidence="2" key="1">
    <citation type="submission" date="2017-02" db="EMBL/GenBank/DDBJ databases">
        <authorList>
            <person name="Varghese N."/>
            <person name="Submissions S."/>
        </authorList>
    </citation>
    <scope>NUCLEOTIDE SEQUENCE [LARGE SCALE GENOMIC DNA]</scope>
    <source>
        <strain evidence="2">DSM 24091</strain>
    </source>
</reference>
<evidence type="ECO:0000313" key="1">
    <source>
        <dbReference type="EMBL" id="SKB54589.1"/>
    </source>
</evidence>
<dbReference type="GO" id="GO:0005975">
    <property type="term" value="P:carbohydrate metabolic process"/>
    <property type="evidence" value="ECO:0007669"/>
    <property type="project" value="UniProtKB-ARBA"/>
</dbReference>